<gene>
    <name evidence="7" type="ORF">RMAR00112_LOCUS15647</name>
</gene>
<dbReference type="Pfam" id="PF03108">
    <property type="entry name" value="DBD_Tnp_Mut"/>
    <property type="match status" value="1"/>
</dbReference>
<dbReference type="InterPro" id="IPR001878">
    <property type="entry name" value="Znf_CCHC"/>
</dbReference>
<evidence type="ECO:0000256" key="3">
    <source>
        <dbReference type="ARBA" id="ARBA00022833"/>
    </source>
</evidence>
<dbReference type="PROSITE" id="PS50158">
    <property type="entry name" value="ZF_CCHC"/>
    <property type="match status" value="1"/>
</dbReference>
<sequence>MEVGTEFVEISQAKRAVKEYCSVSVLPYFVERSDKGIFIVRCPKARDGKYCPFRIHIARKKSGAFHVKRHVKHDEYCMVEPKLNQLLTVTEARILLSKEEDVAARDLVSSIKKKYAVDTPYKTAWRALAIAKHQYAVEDGKSFQRISGYLEAVSRENPGTFARAERTDEGEFLRAFACLAASIKAFQFARPILYMDCCPIKSSFGGTVVGATAQDGTGETIPIAIGLCPIANEGNWTWFLENILMAIPDLNRGHVTVFHDRRDGLSRAIQSVLPLAQEAVCCNGLENELTNISRKCIPLFWRAAKAFNPASLTEEMQRIGEISPDAYEFLVRSKPVLWSTAMASVSRFGIVTGTAAESRNSWYKEFRAIGHLRILMRFVEKVGTGQVRGSARLKDELDLVTSTAMSIFKENLAKGSLLQLTSFSEDAFIVADNALSQAAVGLDRVVKLDQKTCSCGEFQIMCFPCIHAARAIQYRGDDPTTYMHETYRVSYLKNVYSVKVVPVDLYTDSGPCDGMKPPKNDIGKLAKKKTSQSTTTSMTAKSITCSRCGSTGHNSRTCTTN</sequence>
<evidence type="ECO:0000259" key="5">
    <source>
        <dbReference type="PROSITE" id="PS50158"/>
    </source>
</evidence>
<dbReference type="Pfam" id="PF04434">
    <property type="entry name" value="SWIM"/>
    <property type="match status" value="1"/>
</dbReference>
<feature type="domain" description="CCHC-type" evidence="5">
    <location>
        <begin position="545"/>
        <end position="558"/>
    </location>
</feature>
<dbReference type="PANTHER" id="PTHR31973">
    <property type="entry name" value="POLYPROTEIN, PUTATIVE-RELATED"/>
    <property type="match status" value="1"/>
</dbReference>
<reference evidence="7" key="1">
    <citation type="submission" date="2021-01" db="EMBL/GenBank/DDBJ databases">
        <authorList>
            <person name="Corre E."/>
            <person name="Pelletier E."/>
            <person name="Niang G."/>
            <person name="Scheremetjew M."/>
            <person name="Finn R."/>
            <person name="Kale V."/>
            <person name="Holt S."/>
            <person name="Cochrane G."/>
            <person name="Meng A."/>
            <person name="Brown T."/>
            <person name="Cohen L."/>
        </authorList>
    </citation>
    <scope>NUCLEOTIDE SEQUENCE</scope>
    <source>
        <strain evidence="7">CCMP 769</strain>
    </source>
</reference>
<protein>
    <recommendedName>
        <fullName evidence="8">SWIM-type domain-containing protein</fullName>
    </recommendedName>
</protein>
<dbReference type="GO" id="GO:0003676">
    <property type="term" value="F:nucleic acid binding"/>
    <property type="evidence" value="ECO:0007669"/>
    <property type="project" value="InterPro"/>
</dbReference>
<keyword evidence="3" id="KW-0862">Zinc</keyword>
<dbReference type="AlphaFoldDB" id="A0A7S2ZT10"/>
<accession>A0A7S2ZT10</accession>
<evidence type="ECO:0000259" key="6">
    <source>
        <dbReference type="PROSITE" id="PS50966"/>
    </source>
</evidence>
<feature type="domain" description="SWIM-type" evidence="6">
    <location>
        <begin position="444"/>
        <end position="476"/>
    </location>
</feature>
<dbReference type="InterPro" id="IPR018289">
    <property type="entry name" value="MULE_transposase_dom"/>
</dbReference>
<evidence type="ECO:0000313" key="7">
    <source>
        <dbReference type="EMBL" id="CAE0047667.1"/>
    </source>
</evidence>
<evidence type="ECO:0000256" key="4">
    <source>
        <dbReference type="PROSITE-ProRule" id="PRU00047"/>
    </source>
</evidence>
<evidence type="ECO:0008006" key="8">
    <source>
        <dbReference type="Google" id="ProtNLM"/>
    </source>
</evidence>
<keyword evidence="1" id="KW-0479">Metal-binding</keyword>
<dbReference type="InterPro" id="IPR006564">
    <property type="entry name" value="Znf_PMZ"/>
</dbReference>
<dbReference type="EMBL" id="HBHW01020140">
    <property type="protein sequence ID" value="CAE0047667.1"/>
    <property type="molecule type" value="Transcribed_RNA"/>
</dbReference>
<dbReference type="GO" id="GO:0008270">
    <property type="term" value="F:zinc ion binding"/>
    <property type="evidence" value="ECO:0007669"/>
    <property type="project" value="UniProtKB-KW"/>
</dbReference>
<dbReference type="InterPro" id="IPR007527">
    <property type="entry name" value="Znf_SWIM"/>
</dbReference>
<keyword evidence="2 4" id="KW-0863">Zinc-finger</keyword>
<dbReference type="Pfam" id="PF10551">
    <property type="entry name" value="MULE"/>
    <property type="match status" value="1"/>
</dbReference>
<organism evidence="7">
    <name type="scientific">Rhodosorus marinus</name>
    <dbReference type="NCBI Taxonomy" id="101924"/>
    <lineage>
        <taxon>Eukaryota</taxon>
        <taxon>Rhodophyta</taxon>
        <taxon>Stylonematophyceae</taxon>
        <taxon>Stylonematales</taxon>
        <taxon>Stylonemataceae</taxon>
        <taxon>Rhodosorus</taxon>
    </lineage>
</organism>
<name>A0A7S2ZT10_9RHOD</name>
<dbReference type="InterPro" id="IPR004332">
    <property type="entry name" value="Transposase_MuDR"/>
</dbReference>
<dbReference type="PANTHER" id="PTHR31973:SF195">
    <property type="entry name" value="MUDR FAMILY TRANSPOSASE"/>
    <property type="match status" value="1"/>
</dbReference>
<dbReference type="PROSITE" id="PS50966">
    <property type="entry name" value="ZF_SWIM"/>
    <property type="match status" value="1"/>
</dbReference>
<evidence type="ECO:0000256" key="1">
    <source>
        <dbReference type="ARBA" id="ARBA00022723"/>
    </source>
</evidence>
<dbReference type="SMART" id="SM00575">
    <property type="entry name" value="ZnF_PMZ"/>
    <property type="match status" value="1"/>
</dbReference>
<proteinExistence type="predicted"/>
<evidence type="ECO:0000256" key="2">
    <source>
        <dbReference type="ARBA" id="ARBA00022771"/>
    </source>
</evidence>